<evidence type="ECO:0000313" key="4">
    <source>
        <dbReference type="Proteomes" id="UP000275385"/>
    </source>
</evidence>
<dbReference type="AlphaFoldDB" id="A0A420YM12"/>
<dbReference type="EMBL" id="QVQW01000003">
    <property type="protein sequence ID" value="RKU48919.1"/>
    <property type="molecule type" value="Genomic_DNA"/>
</dbReference>
<gene>
    <name evidence="3" type="ORF">DL546_009010</name>
</gene>
<feature type="compositionally biased region" description="Gly residues" evidence="1">
    <location>
        <begin position="535"/>
        <end position="544"/>
    </location>
</feature>
<dbReference type="Proteomes" id="UP000275385">
    <property type="component" value="Unassembled WGS sequence"/>
</dbReference>
<feature type="transmembrane region" description="Helical" evidence="2">
    <location>
        <begin position="149"/>
        <end position="171"/>
    </location>
</feature>
<feature type="compositionally biased region" description="Pro residues" evidence="1">
    <location>
        <begin position="335"/>
        <end position="346"/>
    </location>
</feature>
<keyword evidence="2" id="KW-0812">Transmembrane</keyword>
<feature type="transmembrane region" description="Helical" evidence="2">
    <location>
        <begin position="199"/>
        <end position="221"/>
    </location>
</feature>
<feature type="region of interest" description="Disordered" evidence="1">
    <location>
        <begin position="263"/>
        <end position="429"/>
    </location>
</feature>
<evidence type="ECO:0000256" key="1">
    <source>
        <dbReference type="SAM" id="MobiDB-lite"/>
    </source>
</evidence>
<evidence type="ECO:0000313" key="3">
    <source>
        <dbReference type="EMBL" id="RKU48919.1"/>
    </source>
</evidence>
<protein>
    <submittedName>
        <fullName evidence="3">Uncharacterized protein</fullName>
    </submittedName>
</protein>
<feature type="transmembrane region" description="Helical" evidence="2">
    <location>
        <begin position="113"/>
        <end position="137"/>
    </location>
</feature>
<name>A0A420YM12_9PEZI</name>
<feature type="compositionally biased region" description="Basic and acidic residues" evidence="1">
    <location>
        <begin position="263"/>
        <end position="275"/>
    </location>
</feature>
<comment type="caution">
    <text evidence="3">The sequence shown here is derived from an EMBL/GenBank/DDBJ whole genome shotgun (WGS) entry which is preliminary data.</text>
</comment>
<dbReference type="STRING" id="177199.A0A420YM12"/>
<dbReference type="OrthoDB" id="5404940at2759"/>
<accession>A0A420YM12</accession>
<feature type="region of interest" description="Disordered" evidence="1">
    <location>
        <begin position="474"/>
        <end position="544"/>
    </location>
</feature>
<sequence length="657" mass="72168">MGGAQQPFLYERESFNDARFPTTTFDPKAVTRASFQTVRPRPKPDGPLVSINRHPDAHEAPTGRSMNWTPITGRTKWWIRCLRKVQLGLRVVELVGAAGVLVMFILMNHVQDVTAWVMRITAGVCMLHTVYGTYHLFRPAGDRTPGSSGAYHTFAAVADLAIIPLYAYGALATSRNSEDWSTLLSDTDLAKEYFVPATYYTLIGAGSCHVVSLVISVYLALMFRRIHRMPPDMNPLESHYTTRAHKRNKSSVATFSTYSDGVEKRLSTPMSEHRRSGAPYEDVSLSRPPSIPFMHTRQGSETSFHSRTGSQTSLHSRSSRIDLPARQYQIAPANTAPPTPPIPPPSSWRNSYVELPKHDPENRPTTAKHSSTPPSRPGTAHRDSHSRPTTSHQQPRPRSGTNASHRTSNTTTNLHANTPPTPPAHRPPRFTEAWFASESLIARTRQQSYDKLAGSSAVHLPMPGIQKSYEALGQRYNDDDDDGESISMYSDEENAHPGRSSRKKFDVSSDEEEEAGGMMTPIHPLRSNPTTPQTGGKGKFVGGGGKGVLGEINGNDRRVSNSHDIADQRTLNRKSSIQPESDFVAKPYGLLGAELRSETSTPAVLMVGSNRVVSSGYDDGTERGGRFGGVFGRRNVSGKVVEEGRAGGTGPRGLWEH</sequence>
<feature type="transmembrane region" description="Helical" evidence="2">
    <location>
        <begin position="87"/>
        <end position="107"/>
    </location>
</feature>
<keyword evidence="2" id="KW-1133">Transmembrane helix</keyword>
<feature type="region of interest" description="Disordered" evidence="1">
    <location>
        <begin position="34"/>
        <end position="66"/>
    </location>
</feature>
<feature type="compositionally biased region" description="Polar residues" evidence="1">
    <location>
        <begin position="387"/>
        <end position="409"/>
    </location>
</feature>
<keyword evidence="4" id="KW-1185">Reference proteome</keyword>
<evidence type="ECO:0000256" key="2">
    <source>
        <dbReference type="SAM" id="Phobius"/>
    </source>
</evidence>
<feature type="compositionally biased region" description="Polar residues" evidence="1">
    <location>
        <begin position="297"/>
        <end position="316"/>
    </location>
</feature>
<proteinExistence type="predicted"/>
<feature type="compositionally biased region" description="Polar residues" evidence="1">
    <location>
        <begin position="363"/>
        <end position="373"/>
    </location>
</feature>
<keyword evidence="2" id="KW-0472">Membrane</keyword>
<reference evidence="3 4" key="1">
    <citation type="submission" date="2018-08" db="EMBL/GenBank/DDBJ databases">
        <title>Draft genome of the lignicolous fungus Coniochaeta pulveracea.</title>
        <authorList>
            <person name="Borstlap C.J."/>
            <person name="De Witt R.N."/>
            <person name="Botha A."/>
            <person name="Volschenk H."/>
        </authorList>
    </citation>
    <scope>NUCLEOTIDE SEQUENCE [LARGE SCALE GENOMIC DNA]</scope>
    <source>
        <strain evidence="3 4">CAB683</strain>
    </source>
</reference>
<organism evidence="3 4">
    <name type="scientific">Coniochaeta pulveracea</name>
    <dbReference type="NCBI Taxonomy" id="177199"/>
    <lineage>
        <taxon>Eukaryota</taxon>
        <taxon>Fungi</taxon>
        <taxon>Dikarya</taxon>
        <taxon>Ascomycota</taxon>
        <taxon>Pezizomycotina</taxon>
        <taxon>Sordariomycetes</taxon>
        <taxon>Sordariomycetidae</taxon>
        <taxon>Coniochaetales</taxon>
        <taxon>Coniochaetaceae</taxon>
        <taxon>Coniochaeta</taxon>
    </lineage>
</organism>